<dbReference type="PaxDb" id="522772-Dacet_2301"/>
<dbReference type="HOGENOM" id="CLU_038140_0_0_0"/>
<keyword evidence="1" id="KW-0472">Membrane</keyword>
<keyword evidence="1" id="KW-1133">Transmembrane helix</keyword>
<feature type="transmembrane region" description="Helical" evidence="1">
    <location>
        <begin position="58"/>
        <end position="77"/>
    </location>
</feature>
<evidence type="ECO:0000313" key="2">
    <source>
        <dbReference type="EMBL" id="ADD69063.1"/>
    </source>
</evidence>
<name>D4H340_DENA2</name>
<organism evidence="2 3">
    <name type="scientific">Denitrovibrio acetiphilus (strain DSM 12809 / NBRC 114555 / N2460)</name>
    <dbReference type="NCBI Taxonomy" id="522772"/>
    <lineage>
        <taxon>Bacteria</taxon>
        <taxon>Pseudomonadati</taxon>
        <taxon>Deferribacterota</taxon>
        <taxon>Deferribacteres</taxon>
        <taxon>Deferribacterales</taxon>
        <taxon>Geovibrionaceae</taxon>
        <taxon>Denitrovibrio</taxon>
    </lineage>
</organism>
<keyword evidence="1" id="KW-0812">Transmembrane</keyword>
<evidence type="ECO:0000313" key="3">
    <source>
        <dbReference type="Proteomes" id="UP000002012"/>
    </source>
</evidence>
<evidence type="ECO:0000256" key="1">
    <source>
        <dbReference type="SAM" id="Phobius"/>
    </source>
</evidence>
<dbReference type="RefSeq" id="WP_013011565.1">
    <property type="nucleotide sequence ID" value="NC_013943.1"/>
</dbReference>
<protein>
    <recommendedName>
        <fullName evidence="4">DUF1385 domain-containing protein</fullName>
    </recommendedName>
</protein>
<dbReference type="InterPro" id="IPR010787">
    <property type="entry name" value="DUF1385"/>
</dbReference>
<dbReference type="Proteomes" id="UP000002012">
    <property type="component" value="Chromosome"/>
</dbReference>
<dbReference type="Pfam" id="PF07136">
    <property type="entry name" value="DUF1385"/>
    <property type="match status" value="1"/>
</dbReference>
<evidence type="ECO:0008006" key="4">
    <source>
        <dbReference type="Google" id="ProtNLM"/>
    </source>
</evidence>
<proteinExistence type="predicted"/>
<keyword evidence="3" id="KW-1185">Reference proteome</keyword>
<feature type="transmembrane region" description="Helical" evidence="1">
    <location>
        <begin position="89"/>
        <end position="109"/>
    </location>
</feature>
<dbReference type="PANTHER" id="PTHR42867">
    <property type="entry name" value="MEMBRANE PROTEIN-RELATED"/>
    <property type="match status" value="1"/>
</dbReference>
<dbReference type="AlphaFoldDB" id="D4H340"/>
<sequence>MSKPSIGGQAVIEGVMMRAPSKFVIAVRKSKDEIVLKKEEVKIDKNWLFKKPLVRGLIALYDALILGIRALNFSAYHSTGEGEEKVGKWAMFFSMATGIGLGLLLFIYLPLQVTELSKHIFPAAEHSSLVYNGIDGIVRVVFFVIYVWVISFMKDIKRVFEYHGAEHKAIFTYEQGLDLTVENARLQSRFHPRCGTSFLIILMLVCIMVFSLIPNDANFFIKLGARLVFIPVIAGISYEILKFSGKHFENPIMKLLILPGLLVQKITTQEPDDSQLEVALISIRASLDMPIPEEGITIL</sequence>
<gene>
    <name evidence="2" type="ordered locus">Dacet_2301</name>
</gene>
<accession>D4H340</accession>
<dbReference type="OrthoDB" id="9784805at2"/>
<feature type="transmembrane region" description="Helical" evidence="1">
    <location>
        <begin position="129"/>
        <end position="149"/>
    </location>
</feature>
<feature type="transmembrane region" description="Helical" evidence="1">
    <location>
        <begin position="194"/>
        <end position="213"/>
    </location>
</feature>
<dbReference type="PANTHER" id="PTHR42867:SF1">
    <property type="entry name" value="MEMBRANE PROTEIN-RELATED"/>
    <property type="match status" value="1"/>
</dbReference>
<dbReference type="EMBL" id="CP001968">
    <property type="protein sequence ID" value="ADD69063.1"/>
    <property type="molecule type" value="Genomic_DNA"/>
</dbReference>
<feature type="transmembrane region" description="Helical" evidence="1">
    <location>
        <begin position="219"/>
        <end position="241"/>
    </location>
</feature>
<dbReference type="KEGG" id="dap:Dacet_2301"/>
<dbReference type="eggNOG" id="COG3872">
    <property type="taxonomic scope" value="Bacteria"/>
</dbReference>
<dbReference type="STRING" id="522772.Dacet_2301"/>
<dbReference type="InParanoid" id="D4H340"/>
<reference evidence="2 3" key="1">
    <citation type="journal article" date="2010" name="Stand. Genomic Sci.">
        <title>Complete genome sequence of Denitrovibrio acetiphilus type strain (N2460).</title>
        <authorList>
            <person name="Kiss H."/>
            <person name="Lang E."/>
            <person name="Lapidus A."/>
            <person name="Copeland A."/>
            <person name="Nolan M."/>
            <person name="Glavina Del Rio T."/>
            <person name="Chen F."/>
            <person name="Lucas S."/>
            <person name="Tice H."/>
            <person name="Cheng J.F."/>
            <person name="Han C."/>
            <person name="Goodwin L."/>
            <person name="Pitluck S."/>
            <person name="Liolios K."/>
            <person name="Pati A."/>
            <person name="Ivanova N."/>
            <person name="Mavromatis K."/>
            <person name="Chen A."/>
            <person name="Palaniappan K."/>
            <person name="Land M."/>
            <person name="Hauser L."/>
            <person name="Chang Y.J."/>
            <person name="Jeffries C.D."/>
            <person name="Detter J.C."/>
            <person name="Brettin T."/>
            <person name="Spring S."/>
            <person name="Rohde M."/>
            <person name="Goker M."/>
            <person name="Woyke T."/>
            <person name="Bristow J."/>
            <person name="Eisen J.A."/>
            <person name="Markowitz V."/>
            <person name="Hugenholtz P."/>
            <person name="Kyrpides N.C."/>
            <person name="Klenk H.P."/>
        </authorList>
    </citation>
    <scope>NUCLEOTIDE SEQUENCE [LARGE SCALE GENOMIC DNA]</scope>
    <source>
        <strain evidence="3">DSM 12809 / NBRC 114555 / N2460</strain>
    </source>
</reference>